<evidence type="ECO:0000313" key="1">
    <source>
        <dbReference type="EMBL" id="QSS64210.1"/>
    </source>
</evidence>
<dbReference type="AlphaFoldDB" id="A0A8A1MGD6"/>
<dbReference type="Proteomes" id="UP000663671">
    <property type="component" value="Chromosome 1"/>
</dbReference>
<dbReference type="VEuPathDB" id="FungiDB:I7I51_01275"/>
<evidence type="ECO:0000313" key="2">
    <source>
        <dbReference type="Proteomes" id="UP000663671"/>
    </source>
</evidence>
<gene>
    <name evidence="1" type="primary">GAL7</name>
    <name evidence="1" type="ORF">I7I51_01275</name>
</gene>
<reference evidence="1" key="1">
    <citation type="submission" date="2021-01" db="EMBL/GenBank/DDBJ databases">
        <title>Chromosome-level genome assembly of a human fungal pathogen reveals clustering of transcriptionally co-regulated genes.</title>
        <authorList>
            <person name="Voorhies M."/>
            <person name="Cohen S."/>
            <person name="Shea T.P."/>
            <person name="Petrus S."/>
            <person name="Munoz J.F."/>
            <person name="Poplawski S."/>
            <person name="Goldman W.E."/>
            <person name="Michael T."/>
            <person name="Cuomo C.A."/>
            <person name="Sil A."/>
            <person name="Beyhan S."/>
        </authorList>
    </citation>
    <scope>NUCLEOTIDE SEQUENCE</scope>
    <source>
        <strain evidence="1">WU24</strain>
    </source>
</reference>
<proteinExistence type="predicted"/>
<keyword evidence="1" id="KW-0808">Transferase</keyword>
<sequence length="84" mass="9612">MLCPYILRQPQSHTCRPLPSRDQAYYRCLDGSIHLTPIAYIPISSNGFSHAYITRVANFSNIATKTPAPLHADIRKQRFRHGLF</sequence>
<keyword evidence="1" id="KW-0548">Nucleotidyltransferase</keyword>
<dbReference type="EMBL" id="CP069114">
    <property type="protein sequence ID" value="QSS64210.1"/>
    <property type="molecule type" value="Genomic_DNA"/>
</dbReference>
<accession>A0A8A1MGD6</accession>
<name>A0A8A1MGD6_AJECA</name>
<protein>
    <submittedName>
        <fullName evidence="1">Galactose-1-phosphate uridylyltransferase</fullName>
    </submittedName>
</protein>
<organism evidence="1 2">
    <name type="scientific">Ajellomyces capsulatus</name>
    <name type="common">Darling's disease fungus</name>
    <name type="synonym">Histoplasma capsulatum</name>
    <dbReference type="NCBI Taxonomy" id="5037"/>
    <lineage>
        <taxon>Eukaryota</taxon>
        <taxon>Fungi</taxon>
        <taxon>Dikarya</taxon>
        <taxon>Ascomycota</taxon>
        <taxon>Pezizomycotina</taxon>
        <taxon>Eurotiomycetes</taxon>
        <taxon>Eurotiomycetidae</taxon>
        <taxon>Onygenales</taxon>
        <taxon>Ajellomycetaceae</taxon>
        <taxon>Histoplasma</taxon>
    </lineage>
</organism>
<dbReference type="GO" id="GO:0016779">
    <property type="term" value="F:nucleotidyltransferase activity"/>
    <property type="evidence" value="ECO:0007669"/>
    <property type="project" value="UniProtKB-KW"/>
</dbReference>